<evidence type="ECO:0000313" key="1">
    <source>
        <dbReference type="EnsemblPlants" id="OGLUM01G47640.1"/>
    </source>
</evidence>
<reference evidence="1" key="3">
    <citation type="submission" date="2018-05" db="EMBL/GenBank/DDBJ databases">
        <title>OgluRS3 (Oryza glumaepatula Reference Sequence Version 3).</title>
        <authorList>
            <person name="Zhang J."/>
            <person name="Kudrna D."/>
            <person name="Lee S."/>
            <person name="Talag J."/>
            <person name="Welchert J."/>
            <person name="Wing R.A."/>
        </authorList>
    </citation>
    <scope>NUCLEOTIDE SEQUENCE [LARGE SCALE GENOMIC DNA]</scope>
</reference>
<dbReference type="Gramene" id="OGLUM01G47640.1">
    <property type="protein sequence ID" value="OGLUM01G47640.1"/>
    <property type="gene ID" value="OGLUM01G47640"/>
</dbReference>
<dbReference type="Proteomes" id="UP000026961">
    <property type="component" value="Chromosome 1"/>
</dbReference>
<name>A0A0D9YJT3_9ORYZ</name>
<reference evidence="1" key="2">
    <citation type="submission" date="2015-04" db="UniProtKB">
        <authorList>
            <consortium name="EnsemblPlants"/>
        </authorList>
    </citation>
    <scope>IDENTIFICATION</scope>
</reference>
<proteinExistence type="predicted"/>
<dbReference type="AlphaFoldDB" id="A0A0D9YJT3"/>
<reference evidence="1" key="1">
    <citation type="submission" date="2013-08" db="EMBL/GenBank/DDBJ databases">
        <title>Oryza genome evolution.</title>
        <authorList>
            <person name="Wing R.A."/>
            <person name="Panaud O."/>
            <person name="Oliveira A.C."/>
        </authorList>
    </citation>
    <scope>NUCLEOTIDE SEQUENCE</scope>
</reference>
<dbReference type="EnsemblPlants" id="OGLUM01G47640.1">
    <property type="protein sequence ID" value="OGLUM01G47640.1"/>
    <property type="gene ID" value="OGLUM01G47640"/>
</dbReference>
<sequence length="72" mass="8193">MCPAVWVGSAQAEVQRRRLSWCCARKAATHHPPSVPSHGLKQYFFLQRAYACKSCRCKKATGQETKRCKLCH</sequence>
<protein>
    <submittedName>
        <fullName evidence="1">Uncharacterized protein</fullName>
    </submittedName>
</protein>
<evidence type="ECO:0000313" key="2">
    <source>
        <dbReference type="Proteomes" id="UP000026961"/>
    </source>
</evidence>
<dbReference type="HOGENOM" id="CLU_2726266_0_0_1"/>
<accession>A0A0D9YJT3</accession>
<keyword evidence="2" id="KW-1185">Reference proteome</keyword>
<organism evidence="1">
    <name type="scientific">Oryza glumipatula</name>
    <dbReference type="NCBI Taxonomy" id="40148"/>
    <lineage>
        <taxon>Eukaryota</taxon>
        <taxon>Viridiplantae</taxon>
        <taxon>Streptophyta</taxon>
        <taxon>Embryophyta</taxon>
        <taxon>Tracheophyta</taxon>
        <taxon>Spermatophyta</taxon>
        <taxon>Magnoliopsida</taxon>
        <taxon>Liliopsida</taxon>
        <taxon>Poales</taxon>
        <taxon>Poaceae</taxon>
        <taxon>BOP clade</taxon>
        <taxon>Oryzoideae</taxon>
        <taxon>Oryzeae</taxon>
        <taxon>Oryzinae</taxon>
        <taxon>Oryza</taxon>
    </lineage>
</organism>